<organism evidence="1 2">
    <name type="scientific">Peronosclerospora sorghi</name>
    <dbReference type="NCBI Taxonomy" id="230839"/>
    <lineage>
        <taxon>Eukaryota</taxon>
        <taxon>Sar</taxon>
        <taxon>Stramenopiles</taxon>
        <taxon>Oomycota</taxon>
        <taxon>Peronosporomycetes</taxon>
        <taxon>Peronosporales</taxon>
        <taxon>Peronosporaceae</taxon>
        <taxon>Peronosclerospora</taxon>
    </lineage>
</organism>
<proteinExistence type="predicted"/>
<evidence type="ECO:0000313" key="1">
    <source>
        <dbReference type="EMBL" id="KAI9919297.1"/>
    </source>
</evidence>
<gene>
    <name evidence="1" type="ORF">PsorP6_017257</name>
</gene>
<name>A0ACC0WKJ9_9STRA</name>
<sequence>MEYVNQWEYVYVGVYGYPFRTSGKAVMDLFKTRGWTAVINDDLTSSALSFGALEIRVVTCSVGLQMVRMAPIDWFSDWVSRASMYGTMEVVGFMVGISMALILGHGLGLGVRVRV</sequence>
<dbReference type="EMBL" id="CM047590">
    <property type="protein sequence ID" value="KAI9919297.1"/>
    <property type="molecule type" value="Genomic_DNA"/>
</dbReference>
<keyword evidence="2" id="KW-1185">Reference proteome</keyword>
<accession>A0ACC0WKJ9</accession>
<dbReference type="Proteomes" id="UP001163321">
    <property type="component" value="Chromosome 11"/>
</dbReference>
<evidence type="ECO:0000313" key="2">
    <source>
        <dbReference type="Proteomes" id="UP001163321"/>
    </source>
</evidence>
<protein>
    <submittedName>
        <fullName evidence="1">Uncharacterized protein</fullName>
    </submittedName>
</protein>
<comment type="caution">
    <text evidence="1">The sequence shown here is derived from an EMBL/GenBank/DDBJ whole genome shotgun (WGS) entry which is preliminary data.</text>
</comment>
<reference evidence="1 2" key="1">
    <citation type="journal article" date="2022" name="bioRxiv">
        <title>The genome of the oomycete Peronosclerospora sorghi, a cosmopolitan pathogen of maize and sorghum, is inflated with dispersed pseudogenes.</title>
        <authorList>
            <person name="Fletcher K."/>
            <person name="Martin F."/>
            <person name="Isakeit T."/>
            <person name="Cavanaugh K."/>
            <person name="Magill C."/>
            <person name="Michelmore R."/>
        </authorList>
    </citation>
    <scope>NUCLEOTIDE SEQUENCE [LARGE SCALE GENOMIC DNA]</scope>
    <source>
        <strain evidence="1">P6</strain>
    </source>
</reference>